<keyword evidence="3" id="KW-0560">Oxidoreductase</keyword>
<evidence type="ECO:0000256" key="3">
    <source>
        <dbReference type="ARBA" id="ARBA00023002"/>
    </source>
</evidence>
<evidence type="ECO:0000313" key="6">
    <source>
        <dbReference type="EMBL" id="TPG49442.1"/>
    </source>
</evidence>
<dbReference type="InterPro" id="IPR051260">
    <property type="entry name" value="Diverse_substr_monoxygenases"/>
</dbReference>
<sequence>MLLSLTIDLAPDEIGAEGFRHFSDRLRAIDAIAPDLVIFGGERDTALIPGRLEGLVNLPWAAGLVTSAAVVAVLPALHGIPFHVARALSAIDFVSAGRAGWAPVCANHEVIDRAYGQQYAISDAEAPAKHDDFLRATQALWDSWDQDALIIDKASGEYLDSAKVRRVDYRGPYFSTMGSLNAARPPQGYPLLVRDMNDLSADSELPADVVLLGAETITEAEDAIVRLRAAPGTANAAILLKVTAGRSLDLPFEVEGADGMHLIGHPDAATVAAARARLPARTQPGDTARARFGMAPPINPFTQKALV</sequence>
<keyword evidence="2" id="KW-0288">FMN</keyword>
<evidence type="ECO:0000313" key="7">
    <source>
        <dbReference type="Proteomes" id="UP000319931"/>
    </source>
</evidence>
<dbReference type="EMBL" id="RCZC01000007">
    <property type="protein sequence ID" value="TPG49442.1"/>
    <property type="molecule type" value="Genomic_DNA"/>
</dbReference>
<feature type="domain" description="Luciferase-like" evidence="5">
    <location>
        <begin position="71"/>
        <end position="193"/>
    </location>
</feature>
<keyword evidence="1" id="KW-0285">Flavoprotein</keyword>
<name>A0A502FJM5_9SPHN</name>
<comment type="caution">
    <text evidence="6">The sequence shown here is derived from an EMBL/GenBank/DDBJ whole genome shotgun (WGS) entry which is preliminary data.</text>
</comment>
<dbReference type="PANTHER" id="PTHR30011">
    <property type="entry name" value="ALKANESULFONATE MONOOXYGENASE-RELATED"/>
    <property type="match status" value="1"/>
</dbReference>
<gene>
    <name evidence="6" type="ORF">EAH76_19085</name>
</gene>
<dbReference type="GO" id="GO:0016705">
    <property type="term" value="F:oxidoreductase activity, acting on paired donors, with incorporation or reduction of molecular oxygen"/>
    <property type="evidence" value="ECO:0007669"/>
    <property type="project" value="InterPro"/>
</dbReference>
<dbReference type="GO" id="GO:0004497">
    <property type="term" value="F:monooxygenase activity"/>
    <property type="evidence" value="ECO:0007669"/>
    <property type="project" value="UniProtKB-KW"/>
</dbReference>
<organism evidence="6 7">
    <name type="scientific">Sphingomonas glacialis</name>
    <dbReference type="NCBI Taxonomy" id="658225"/>
    <lineage>
        <taxon>Bacteria</taxon>
        <taxon>Pseudomonadati</taxon>
        <taxon>Pseudomonadota</taxon>
        <taxon>Alphaproteobacteria</taxon>
        <taxon>Sphingomonadales</taxon>
        <taxon>Sphingomonadaceae</taxon>
        <taxon>Sphingomonas</taxon>
    </lineage>
</organism>
<evidence type="ECO:0000256" key="4">
    <source>
        <dbReference type="ARBA" id="ARBA00023033"/>
    </source>
</evidence>
<dbReference type="SUPFAM" id="SSF51679">
    <property type="entry name" value="Bacterial luciferase-like"/>
    <property type="match status" value="1"/>
</dbReference>
<keyword evidence="4" id="KW-0503">Monooxygenase</keyword>
<reference evidence="6 7" key="1">
    <citation type="journal article" date="2019" name="Environ. Microbiol.">
        <title>Species interactions and distinct microbial communities in high Arctic permafrost affected cryosols are associated with the CH4 and CO2 gas fluxes.</title>
        <authorList>
            <person name="Altshuler I."/>
            <person name="Hamel J."/>
            <person name="Turney S."/>
            <person name="Magnuson E."/>
            <person name="Levesque R."/>
            <person name="Greer C."/>
            <person name="Whyte L.G."/>
        </authorList>
    </citation>
    <scope>NUCLEOTIDE SEQUENCE [LARGE SCALE GENOMIC DNA]</scope>
    <source>
        <strain evidence="6 7">E6.1</strain>
    </source>
</reference>
<accession>A0A502FJM5</accession>
<evidence type="ECO:0000259" key="5">
    <source>
        <dbReference type="Pfam" id="PF00296"/>
    </source>
</evidence>
<dbReference type="InterPro" id="IPR011251">
    <property type="entry name" value="Luciferase-like_dom"/>
</dbReference>
<proteinExistence type="predicted"/>
<dbReference type="Pfam" id="PF00296">
    <property type="entry name" value="Bac_luciferase"/>
    <property type="match status" value="1"/>
</dbReference>
<keyword evidence="7" id="KW-1185">Reference proteome</keyword>
<dbReference type="RefSeq" id="WP_140851870.1">
    <property type="nucleotide sequence ID" value="NZ_RCZC01000007.1"/>
</dbReference>
<dbReference type="AlphaFoldDB" id="A0A502FJM5"/>
<dbReference type="InterPro" id="IPR036661">
    <property type="entry name" value="Luciferase-like_sf"/>
</dbReference>
<dbReference type="PANTHER" id="PTHR30011:SF16">
    <property type="entry name" value="C2H2 FINGER DOMAIN TRANSCRIPTION FACTOR (EUROFUNG)-RELATED"/>
    <property type="match status" value="1"/>
</dbReference>
<dbReference type="Gene3D" id="3.20.20.30">
    <property type="entry name" value="Luciferase-like domain"/>
    <property type="match status" value="1"/>
</dbReference>
<dbReference type="Proteomes" id="UP000319931">
    <property type="component" value="Unassembled WGS sequence"/>
</dbReference>
<protein>
    <submittedName>
        <fullName evidence="6">LLM class flavin-dependent oxidoreductase</fullName>
    </submittedName>
</protein>
<dbReference type="OrthoDB" id="9779442at2"/>
<evidence type="ECO:0000256" key="2">
    <source>
        <dbReference type="ARBA" id="ARBA00022643"/>
    </source>
</evidence>
<evidence type="ECO:0000256" key="1">
    <source>
        <dbReference type="ARBA" id="ARBA00022630"/>
    </source>
</evidence>